<gene>
    <name evidence="1" type="ORF">HELGO_WM26951</name>
</gene>
<evidence type="ECO:0008006" key="2">
    <source>
        <dbReference type="Google" id="ProtNLM"/>
    </source>
</evidence>
<organism evidence="1">
    <name type="scientific">uncultured Aureispira sp</name>
    <dbReference type="NCBI Taxonomy" id="1331704"/>
    <lineage>
        <taxon>Bacteria</taxon>
        <taxon>Pseudomonadati</taxon>
        <taxon>Bacteroidota</taxon>
        <taxon>Saprospiria</taxon>
        <taxon>Saprospirales</taxon>
        <taxon>Saprospiraceae</taxon>
        <taxon>Aureispira</taxon>
        <taxon>environmental samples</taxon>
    </lineage>
</organism>
<accession>A0A6S6UNJ4</accession>
<reference evidence="1" key="1">
    <citation type="submission" date="2020-01" db="EMBL/GenBank/DDBJ databases">
        <authorList>
            <person name="Meier V. D."/>
            <person name="Meier V D."/>
        </authorList>
    </citation>
    <scope>NUCLEOTIDE SEQUENCE</scope>
    <source>
        <strain evidence="1">HLG_WM_MAG_10</strain>
    </source>
</reference>
<dbReference type="EMBL" id="CACVAQ010000544">
    <property type="protein sequence ID" value="CAA6830273.1"/>
    <property type="molecule type" value="Genomic_DNA"/>
</dbReference>
<protein>
    <recommendedName>
        <fullName evidence="2">DNA alkylation repair enzyme</fullName>
    </recommendedName>
</protein>
<dbReference type="AlphaFoldDB" id="A0A6S6UNJ4"/>
<sequence length="180" mass="21049">MYQELIQNLTISLGNDRSSENRQMWTNYIFKEDIELIHLTALLDAEHPVGMRFTWLLGHIIEKDPNKITPIVSYCFENRDKWTFPGIKRTLAKMLWLAGVPEEIEGLVVDQLFQWILDPKVKVAVKVYGMDALYNMVLKYPDLKEELLIVIDDQWDKNSVAFRARGKRVLKALQAKKKLD</sequence>
<evidence type="ECO:0000313" key="1">
    <source>
        <dbReference type="EMBL" id="CAA6830273.1"/>
    </source>
</evidence>
<proteinExistence type="predicted"/>
<name>A0A6S6UNJ4_9BACT</name>